<dbReference type="Proteomes" id="UP000320333">
    <property type="component" value="Unassembled WGS sequence"/>
</dbReference>
<name>A0A507FLZ0_9FUNG</name>
<dbReference type="Pfam" id="PF14904">
    <property type="entry name" value="FAM86"/>
    <property type="match status" value="1"/>
</dbReference>
<comment type="caution">
    <text evidence="4">The sequence shown here is derived from an EMBL/GenBank/DDBJ whole genome shotgun (WGS) entry which is preliminary data.</text>
</comment>
<comment type="similarity">
    <text evidence="1">Belongs to the class I-like SAM-binding methyltransferase superfamily. EEF2KMT family.</text>
</comment>
<accession>A0A507FLZ0</accession>
<dbReference type="EMBL" id="QEAP01000046">
    <property type="protein sequence ID" value="TPX76448.1"/>
    <property type="molecule type" value="Genomic_DNA"/>
</dbReference>
<dbReference type="CDD" id="cd02440">
    <property type="entry name" value="AdoMet_MTases"/>
    <property type="match status" value="1"/>
</dbReference>
<feature type="domain" description="FAM86 N-terminal" evidence="3">
    <location>
        <begin position="4"/>
        <end position="74"/>
    </location>
</feature>
<dbReference type="Gene3D" id="3.40.50.150">
    <property type="entry name" value="Vaccinia Virus protein VP39"/>
    <property type="match status" value="1"/>
</dbReference>
<evidence type="ECO:0000313" key="4">
    <source>
        <dbReference type="EMBL" id="TPX76448.1"/>
    </source>
</evidence>
<dbReference type="Pfam" id="PF10294">
    <property type="entry name" value="Methyltransf_16"/>
    <property type="match status" value="1"/>
</dbReference>
<dbReference type="PANTHER" id="PTHR14614:SF130">
    <property type="entry name" value="PROTEIN-LYSINE N-METHYLTRANSFERASE EEF2KMT"/>
    <property type="match status" value="1"/>
</dbReference>
<evidence type="ECO:0000256" key="2">
    <source>
        <dbReference type="ARBA" id="ARBA00022679"/>
    </source>
</evidence>
<reference evidence="4 5" key="1">
    <citation type="journal article" date="2019" name="Sci. Rep.">
        <title>Comparative genomics of chytrid fungi reveal insights into the obligate biotrophic and pathogenic lifestyle of Synchytrium endobioticum.</title>
        <authorList>
            <person name="van de Vossenberg B.T.L.H."/>
            <person name="Warris S."/>
            <person name="Nguyen H.D.T."/>
            <person name="van Gent-Pelzer M.P.E."/>
            <person name="Joly D.L."/>
            <person name="van de Geest H.C."/>
            <person name="Bonants P.J.M."/>
            <person name="Smith D.S."/>
            <person name="Levesque C.A."/>
            <person name="van der Lee T.A.J."/>
        </authorList>
    </citation>
    <scope>NUCLEOTIDE SEQUENCE [LARGE SCALE GENOMIC DNA]</scope>
    <source>
        <strain evidence="4 5">CBS 675.73</strain>
    </source>
</reference>
<dbReference type="AlphaFoldDB" id="A0A507FLZ0"/>
<keyword evidence="2" id="KW-0808">Transferase</keyword>
<dbReference type="InterPro" id="IPR019410">
    <property type="entry name" value="Methyltransf_16"/>
</dbReference>
<dbReference type="InterPro" id="IPR029426">
    <property type="entry name" value="FAM86_N"/>
</dbReference>
<dbReference type="InterPro" id="IPR029063">
    <property type="entry name" value="SAM-dependent_MTases_sf"/>
</dbReference>
<protein>
    <recommendedName>
        <fullName evidence="3">FAM86 N-terminal domain-containing protein</fullName>
    </recommendedName>
</protein>
<gene>
    <name evidence="4" type="ORF">CcCBS67573_g02277</name>
</gene>
<organism evidence="4 5">
    <name type="scientific">Chytriomyces confervae</name>
    <dbReference type="NCBI Taxonomy" id="246404"/>
    <lineage>
        <taxon>Eukaryota</taxon>
        <taxon>Fungi</taxon>
        <taxon>Fungi incertae sedis</taxon>
        <taxon>Chytridiomycota</taxon>
        <taxon>Chytridiomycota incertae sedis</taxon>
        <taxon>Chytridiomycetes</taxon>
        <taxon>Chytridiales</taxon>
        <taxon>Chytriomycetaceae</taxon>
        <taxon>Chytriomyces</taxon>
    </lineage>
</organism>
<proteinExistence type="inferred from homology"/>
<dbReference type="SUPFAM" id="SSF53335">
    <property type="entry name" value="S-adenosyl-L-methionine-dependent methyltransferases"/>
    <property type="match status" value="1"/>
</dbReference>
<dbReference type="GO" id="GO:0016740">
    <property type="term" value="F:transferase activity"/>
    <property type="evidence" value="ECO:0007669"/>
    <property type="project" value="UniProtKB-KW"/>
</dbReference>
<evidence type="ECO:0000259" key="3">
    <source>
        <dbReference type="Pfam" id="PF14904"/>
    </source>
</evidence>
<dbReference type="OrthoDB" id="194386at2759"/>
<keyword evidence="5" id="KW-1185">Reference proteome</keyword>
<dbReference type="STRING" id="246404.A0A507FLZ0"/>
<evidence type="ECO:0000313" key="5">
    <source>
        <dbReference type="Proteomes" id="UP000320333"/>
    </source>
</evidence>
<sequence>MELTSVTRQYLQAVPMRCFNWDQLLEQIPGRSMMGQLSPSIQEAIMEASVHHPRAIQYPPPAAYKLQFLKYVVSQIVNQKPSAGEQEDHECIDTLLEEYMTSMSARSSSSTETCYRSYLISNDNSSCGQDTFSAQHNYITLEEQPQTISQGTTGLRTWPAALTLLAHLKIAPSEICGKRVLELGCGVGLVGIACALFGAAHVTLTDTAPSVLEAAERNCRTNGIHTLSNGVTLSTPPKPIANVVALDWETIANKELSDLVESVQADVIVASDVAYDPIIVPPLVRMLTAFVTRSVELGIQTVEALIATTRRSETTWQLFLSELQKSGLVYEFVDVVPDVNGCYYLDEGGRIDVMRVRAASNHKSNKAG</sequence>
<evidence type="ECO:0000256" key="1">
    <source>
        <dbReference type="ARBA" id="ARBA00005511"/>
    </source>
</evidence>
<dbReference type="PANTHER" id="PTHR14614">
    <property type="entry name" value="HEPATOCELLULAR CARCINOMA-ASSOCIATED ANTIGEN"/>
    <property type="match status" value="1"/>
</dbReference>